<dbReference type="Gene3D" id="3.30.450.40">
    <property type="match status" value="2"/>
</dbReference>
<dbReference type="InterPro" id="IPR029016">
    <property type="entry name" value="GAF-like_dom_sf"/>
</dbReference>
<name>A0A8X6HPP6_TRICU</name>
<evidence type="ECO:0000259" key="1">
    <source>
        <dbReference type="Pfam" id="PF01590"/>
    </source>
</evidence>
<accession>A0A8X6HPP6</accession>
<proteinExistence type="predicted"/>
<feature type="non-terminal residue" evidence="2">
    <location>
        <position position="284"/>
    </location>
</feature>
<comment type="caution">
    <text evidence="2">The sequence shown here is derived from an EMBL/GenBank/DDBJ whole genome shotgun (WGS) entry which is preliminary data.</text>
</comment>
<dbReference type="AlphaFoldDB" id="A0A8X6HPP6"/>
<organism evidence="2 3">
    <name type="scientific">Trichonephila clavata</name>
    <name type="common">Joro spider</name>
    <name type="synonym">Nephila clavata</name>
    <dbReference type="NCBI Taxonomy" id="2740835"/>
    <lineage>
        <taxon>Eukaryota</taxon>
        <taxon>Metazoa</taxon>
        <taxon>Ecdysozoa</taxon>
        <taxon>Arthropoda</taxon>
        <taxon>Chelicerata</taxon>
        <taxon>Arachnida</taxon>
        <taxon>Araneae</taxon>
        <taxon>Araneomorphae</taxon>
        <taxon>Entelegynae</taxon>
        <taxon>Araneoidea</taxon>
        <taxon>Nephilidae</taxon>
        <taxon>Trichonephila</taxon>
    </lineage>
</organism>
<dbReference type="SUPFAM" id="SSF55781">
    <property type="entry name" value="GAF domain-like"/>
    <property type="match status" value="2"/>
</dbReference>
<dbReference type="Pfam" id="PF01590">
    <property type="entry name" value="GAF"/>
    <property type="match status" value="1"/>
</dbReference>
<keyword evidence="3" id="KW-1185">Reference proteome</keyword>
<dbReference type="InterPro" id="IPR003018">
    <property type="entry name" value="GAF"/>
</dbReference>
<reference evidence="2" key="1">
    <citation type="submission" date="2020-07" db="EMBL/GenBank/DDBJ databases">
        <title>Multicomponent nature underlies the extraordinary mechanical properties of spider dragline silk.</title>
        <authorList>
            <person name="Kono N."/>
            <person name="Nakamura H."/>
            <person name="Mori M."/>
            <person name="Yoshida Y."/>
            <person name="Ohtoshi R."/>
            <person name="Malay A.D."/>
            <person name="Moran D.A.P."/>
            <person name="Tomita M."/>
            <person name="Numata K."/>
            <person name="Arakawa K."/>
        </authorList>
    </citation>
    <scope>NUCLEOTIDE SEQUENCE</scope>
</reference>
<gene>
    <name evidence="2" type="primary">PDE2A</name>
    <name evidence="2" type="ORF">TNCT_355961</name>
</gene>
<evidence type="ECO:0000313" key="2">
    <source>
        <dbReference type="EMBL" id="GFR27258.1"/>
    </source>
</evidence>
<sequence length="284" mass="32286">PAFLSSILHCIGKFIRGKMDFPESSDILKLCESLYKNSSTAFQQEANKILMKKCRAEEALIFFVAEDHSELLCEVVGNKILSEEIKVSVENSTFQTVLEKKTSQIVNKAKFCLGNNNSFSIQVDSILCVPLFNSNAEDRVTSLLCLVNKKNFTVEDLELAKSWAKYIGPLLWRCRQYEDERKIRKQAQSLLQVIKTLLVQIEVMTEARKLTGAERCSLFLLDREENVLVAKVFDGNSTENLNEINSLSYQWTVSDTTLKKTTAIDVRWPGHRLNFAIVLEAMDS</sequence>
<evidence type="ECO:0000313" key="3">
    <source>
        <dbReference type="Proteomes" id="UP000887116"/>
    </source>
</evidence>
<dbReference type="Proteomes" id="UP000887116">
    <property type="component" value="Unassembled WGS sequence"/>
</dbReference>
<dbReference type="OrthoDB" id="6451469at2759"/>
<protein>
    <submittedName>
        <fullName evidence="2">cGMP-dependent 3',5'-cyclic phosphodiesterase</fullName>
    </submittedName>
</protein>
<feature type="domain" description="GAF" evidence="1">
    <location>
        <begin position="52"/>
        <end position="166"/>
    </location>
</feature>
<dbReference type="EMBL" id="BMAO01038807">
    <property type="protein sequence ID" value="GFR27258.1"/>
    <property type="molecule type" value="Genomic_DNA"/>
</dbReference>